<proteinExistence type="predicted"/>
<dbReference type="PANTHER" id="PTHR10971">
    <property type="entry name" value="MRNA EXPORT FACTOR AND BUB3"/>
    <property type="match status" value="1"/>
</dbReference>
<evidence type="ECO:0000256" key="2">
    <source>
        <dbReference type="ARBA" id="ARBA00022737"/>
    </source>
</evidence>
<reference evidence="6" key="1">
    <citation type="journal article" date="2013" name="Nature">
        <title>Pan genome of the phytoplankton Emiliania underpins its global distribution.</title>
        <authorList>
            <person name="Read B.A."/>
            <person name="Kegel J."/>
            <person name="Klute M.J."/>
            <person name="Kuo A."/>
            <person name="Lefebvre S.C."/>
            <person name="Maumus F."/>
            <person name="Mayer C."/>
            <person name="Miller J."/>
            <person name="Monier A."/>
            <person name="Salamov A."/>
            <person name="Young J."/>
            <person name="Aguilar M."/>
            <person name="Claverie J.M."/>
            <person name="Frickenhaus S."/>
            <person name="Gonzalez K."/>
            <person name="Herman E.K."/>
            <person name="Lin Y.C."/>
            <person name="Napier J."/>
            <person name="Ogata H."/>
            <person name="Sarno A.F."/>
            <person name="Shmutz J."/>
            <person name="Schroeder D."/>
            <person name="de Vargas C."/>
            <person name="Verret F."/>
            <person name="von Dassow P."/>
            <person name="Valentin K."/>
            <person name="Van de Peer Y."/>
            <person name="Wheeler G."/>
            <person name="Dacks J.B."/>
            <person name="Delwiche C.F."/>
            <person name="Dyhrman S.T."/>
            <person name="Glockner G."/>
            <person name="John U."/>
            <person name="Richards T."/>
            <person name="Worden A.Z."/>
            <person name="Zhang X."/>
            <person name="Grigoriev I.V."/>
            <person name="Allen A.E."/>
            <person name="Bidle K."/>
            <person name="Borodovsky M."/>
            <person name="Bowler C."/>
            <person name="Brownlee C."/>
            <person name="Cock J.M."/>
            <person name="Elias M."/>
            <person name="Gladyshev V.N."/>
            <person name="Groth M."/>
            <person name="Guda C."/>
            <person name="Hadaegh A."/>
            <person name="Iglesias-Rodriguez M.D."/>
            <person name="Jenkins J."/>
            <person name="Jones B.M."/>
            <person name="Lawson T."/>
            <person name="Leese F."/>
            <person name="Lindquist E."/>
            <person name="Lobanov A."/>
            <person name="Lomsadze A."/>
            <person name="Malik S.B."/>
            <person name="Marsh M.E."/>
            <person name="Mackinder L."/>
            <person name="Mock T."/>
            <person name="Mueller-Roeber B."/>
            <person name="Pagarete A."/>
            <person name="Parker M."/>
            <person name="Probert I."/>
            <person name="Quesneville H."/>
            <person name="Raines C."/>
            <person name="Rensing S.A."/>
            <person name="Riano-Pachon D.M."/>
            <person name="Richier S."/>
            <person name="Rokitta S."/>
            <person name="Shiraiwa Y."/>
            <person name="Soanes D.M."/>
            <person name="van der Giezen M."/>
            <person name="Wahlund T.M."/>
            <person name="Williams B."/>
            <person name="Wilson W."/>
            <person name="Wolfe G."/>
            <person name="Wurch L.L."/>
        </authorList>
    </citation>
    <scope>NUCLEOTIDE SEQUENCE</scope>
</reference>
<dbReference type="PROSITE" id="PS50082">
    <property type="entry name" value="WD_REPEATS_2"/>
    <property type="match status" value="1"/>
</dbReference>
<dbReference type="eggNOG" id="KOG0647">
    <property type="taxonomic scope" value="Eukaryota"/>
</dbReference>
<feature type="compositionally biased region" description="Basic and acidic residues" evidence="4">
    <location>
        <begin position="54"/>
        <end position="67"/>
    </location>
</feature>
<keyword evidence="2" id="KW-0677">Repeat</keyword>
<sequence length="369" mass="39564">MPPCLSTPPLAPRPQVRCWEVQANGTAVPKAATSHDGPVLSASWSAGTALVPRGSREAAERQPRGSRDAGYFVDTSATLPSSQLRLLNRCAEKNFLVTASWDNTIKFWDGNPLLFSPLRPAPPPTSQARPMLSGTPYAVDVRGKLMVVATADRKIVVVNLDQPSVAFNTITSPLKYQSRCIAAFPDQRGFCLGSIAASAASRWSLGGISAISPLHLGIGSIEGRVAVHHVNKADEQKNFAFKCHRENNLDIYSVNCIAFHPTFGTFATTGSDGTSQPSGHGLAAAFTKGSLPIPVGRFSRDGAIFAYAASYDWSKVPPPLYSLLIPDCSLLTPRTTGQRARSTTTRAPTTCCCTRRRDLAEIGRDLAEI</sequence>
<dbReference type="InterPro" id="IPR036322">
    <property type="entry name" value="WD40_repeat_dom_sf"/>
</dbReference>
<evidence type="ECO:0000256" key="4">
    <source>
        <dbReference type="SAM" id="MobiDB-lite"/>
    </source>
</evidence>
<dbReference type="RefSeq" id="XP_005780068.1">
    <property type="nucleotide sequence ID" value="XM_005780011.1"/>
</dbReference>
<dbReference type="GeneID" id="17273183"/>
<feature type="region of interest" description="Disordered" evidence="4">
    <location>
        <begin position="51"/>
        <end position="72"/>
    </location>
</feature>
<dbReference type="EnsemblProtists" id="EOD27639">
    <property type="protein sequence ID" value="EOD27639"/>
    <property type="gene ID" value="EMIHUDRAFT_73277"/>
</dbReference>
<dbReference type="AlphaFoldDB" id="A0A0D3JVV4"/>
<feature type="repeat" description="WD" evidence="3">
    <location>
        <begin position="94"/>
        <end position="109"/>
    </location>
</feature>
<dbReference type="Proteomes" id="UP000013827">
    <property type="component" value="Unassembled WGS sequence"/>
</dbReference>
<dbReference type="Pfam" id="PF00400">
    <property type="entry name" value="WD40"/>
    <property type="match status" value="2"/>
</dbReference>
<organism evidence="5 6">
    <name type="scientific">Emiliania huxleyi (strain CCMP1516)</name>
    <dbReference type="NCBI Taxonomy" id="280463"/>
    <lineage>
        <taxon>Eukaryota</taxon>
        <taxon>Haptista</taxon>
        <taxon>Haptophyta</taxon>
        <taxon>Prymnesiophyceae</taxon>
        <taxon>Isochrysidales</taxon>
        <taxon>Noelaerhabdaceae</taxon>
        <taxon>Emiliania</taxon>
    </lineage>
</organism>
<keyword evidence="1 3" id="KW-0853">WD repeat</keyword>
<dbReference type="Gene3D" id="2.130.10.10">
    <property type="entry name" value="YVTN repeat-like/Quinoprotein amine dehydrogenase"/>
    <property type="match status" value="1"/>
</dbReference>
<evidence type="ECO:0000256" key="3">
    <source>
        <dbReference type="PROSITE-ProRule" id="PRU00221"/>
    </source>
</evidence>
<dbReference type="HOGENOM" id="CLU_751064_0_0_1"/>
<accession>A0A0D3JVV4</accession>
<name>A0A0D3JVV4_EMIH1</name>
<dbReference type="STRING" id="2903.R1F388"/>
<keyword evidence="6" id="KW-1185">Reference proteome</keyword>
<protein>
    <submittedName>
        <fullName evidence="5">Uncharacterized protein</fullName>
    </submittedName>
</protein>
<dbReference type="SUPFAM" id="SSF50978">
    <property type="entry name" value="WD40 repeat-like"/>
    <property type="match status" value="1"/>
</dbReference>
<dbReference type="InterPro" id="IPR015943">
    <property type="entry name" value="WD40/YVTN_repeat-like_dom_sf"/>
</dbReference>
<dbReference type="SMART" id="SM00320">
    <property type="entry name" value="WD40"/>
    <property type="match status" value="2"/>
</dbReference>
<evidence type="ECO:0000256" key="1">
    <source>
        <dbReference type="ARBA" id="ARBA00022574"/>
    </source>
</evidence>
<evidence type="ECO:0000313" key="5">
    <source>
        <dbReference type="EnsemblProtists" id="EOD27639"/>
    </source>
</evidence>
<dbReference type="KEGG" id="ehx:EMIHUDRAFT_73277"/>
<reference evidence="5" key="2">
    <citation type="submission" date="2024-10" db="UniProtKB">
        <authorList>
            <consortium name="EnsemblProtists"/>
        </authorList>
    </citation>
    <scope>IDENTIFICATION</scope>
</reference>
<evidence type="ECO:0000313" key="6">
    <source>
        <dbReference type="Proteomes" id="UP000013827"/>
    </source>
</evidence>
<dbReference type="PaxDb" id="2903-EOD27639"/>
<dbReference type="InterPro" id="IPR001680">
    <property type="entry name" value="WD40_rpt"/>
</dbReference>